<dbReference type="InterPro" id="IPR011990">
    <property type="entry name" value="TPR-like_helical_dom_sf"/>
</dbReference>
<dbReference type="Gene3D" id="1.25.40.10">
    <property type="entry name" value="Tetratricopeptide repeat domain"/>
    <property type="match status" value="1"/>
</dbReference>
<comment type="caution">
    <text evidence="1">The sequence shown here is derived from an EMBL/GenBank/DDBJ whole genome shotgun (WGS) entry which is preliminary data.</text>
</comment>
<dbReference type="Proteomes" id="UP000186736">
    <property type="component" value="Unassembled WGS sequence"/>
</dbReference>
<evidence type="ECO:0000313" key="1">
    <source>
        <dbReference type="EMBL" id="OLS60307.1"/>
    </source>
</evidence>
<dbReference type="EMBL" id="MKZO01000047">
    <property type="protein sequence ID" value="OLS60307.1"/>
    <property type="molecule type" value="Genomic_DNA"/>
</dbReference>
<evidence type="ECO:0008006" key="3">
    <source>
        <dbReference type="Google" id="ProtNLM"/>
    </source>
</evidence>
<proteinExistence type="predicted"/>
<accession>A0A1Q9QYW1</accession>
<evidence type="ECO:0000313" key="2">
    <source>
        <dbReference type="Proteomes" id="UP000186736"/>
    </source>
</evidence>
<protein>
    <recommendedName>
        <fullName evidence="3">Sel1 repeat family protein</fullName>
    </recommendedName>
</protein>
<gene>
    <name evidence="1" type="ORF">PSEMO_47180</name>
</gene>
<organism evidence="1 2">
    <name type="scientific">Pseudomonas putida</name>
    <name type="common">Arthrobacter siderocapsulatus</name>
    <dbReference type="NCBI Taxonomy" id="303"/>
    <lineage>
        <taxon>Bacteria</taxon>
        <taxon>Pseudomonadati</taxon>
        <taxon>Pseudomonadota</taxon>
        <taxon>Gammaproteobacteria</taxon>
        <taxon>Pseudomonadales</taxon>
        <taxon>Pseudomonadaceae</taxon>
        <taxon>Pseudomonas</taxon>
    </lineage>
</organism>
<sequence>MPRHHRFYTLAACLLSQACVASPLQIDPRGDSLYQQAVPYLQQADSKFEAVTAITPETSEAEEQRSLGLAAEGGALLKPAVQLLEQAAALGHPVAQYRLGLIRVMLLAPSEVIEEKACPLFEQSLAQGFAPPAVVISTWCLAHAKTPLYQAQLQAVEAAMPGYEQYFPQPGVWLECKPGQPVGMALQWGSSRDYQAEVYRLLGDWNRAQRSAFYQKAVDLNDCAKARKRLRP</sequence>
<dbReference type="AlphaFoldDB" id="A0A1Q9QYW1"/>
<dbReference type="PROSITE" id="PS51257">
    <property type="entry name" value="PROKAR_LIPOPROTEIN"/>
    <property type="match status" value="1"/>
</dbReference>
<name>A0A1Q9QYW1_PSEPU</name>
<dbReference type="OrthoDB" id="6949568at2"/>
<dbReference type="RefSeq" id="WP_075805426.1">
    <property type="nucleotide sequence ID" value="NZ_MKZO01000047.1"/>
</dbReference>
<reference evidence="1 2" key="1">
    <citation type="submission" date="2016-10" db="EMBL/GenBank/DDBJ databases">
        <title>Genome Sequence of Pseudomonas putida GM4FR.</title>
        <authorList>
            <person name="Poehlein A."/>
            <person name="Wemheuer F."/>
            <person name="Hollensteiner J."/>
            <person name="Wemheuer B."/>
        </authorList>
    </citation>
    <scope>NUCLEOTIDE SEQUENCE [LARGE SCALE GENOMIC DNA]</scope>
    <source>
        <strain evidence="1 2">GM4FR</strain>
    </source>
</reference>